<dbReference type="Proteomes" id="UP001519460">
    <property type="component" value="Unassembled WGS sequence"/>
</dbReference>
<comment type="caution">
    <text evidence="6">The sequence shown here is derived from an EMBL/GenBank/DDBJ whole genome shotgun (WGS) entry which is preliminary data.</text>
</comment>
<feature type="transmembrane region" description="Helical" evidence="4">
    <location>
        <begin position="1327"/>
        <end position="1346"/>
    </location>
</feature>
<dbReference type="Pfam" id="PF06151">
    <property type="entry name" value="Trehalose_recp"/>
    <property type="match status" value="1"/>
</dbReference>
<protein>
    <recommendedName>
        <fullName evidence="5">Caspase family p20 domain-containing protein</fullName>
    </recommendedName>
</protein>
<feature type="transmembrane region" description="Helical" evidence="4">
    <location>
        <begin position="1392"/>
        <end position="1412"/>
    </location>
</feature>
<feature type="region of interest" description="Disordered" evidence="3">
    <location>
        <begin position="771"/>
        <end position="814"/>
    </location>
</feature>
<feature type="region of interest" description="Disordered" evidence="3">
    <location>
        <begin position="705"/>
        <end position="736"/>
    </location>
</feature>
<reference evidence="6 7" key="1">
    <citation type="journal article" date="2023" name="Sci. Data">
        <title>Genome assembly of the Korean intertidal mud-creeper Batillaria attramentaria.</title>
        <authorList>
            <person name="Patra A.K."/>
            <person name="Ho P.T."/>
            <person name="Jun S."/>
            <person name="Lee S.J."/>
            <person name="Kim Y."/>
            <person name="Won Y.J."/>
        </authorList>
    </citation>
    <scope>NUCLEOTIDE SEQUENCE [LARGE SCALE GENOMIC DNA]</scope>
    <source>
        <strain evidence="6">Wonlab-2016</strain>
    </source>
</reference>
<dbReference type="InterPro" id="IPR001309">
    <property type="entry name" value="Pept_C14_p20"/>
</dbReference>
<feature type="region of interest" description="Disordered" evidence="3">
    <location>
        <begin position="1124"/>
        <end position="1177"/>
    </location>
</feature>
<feature type="transmembrane region" description="Helical" evidence="4">
    <location>
        <begin position="977"/>
        <end position="998"/>
    </location>
</feature>
<dbReference type="InterPro" id="IPR029030">
    <property type="entry name" value="Caspase-like_dom_sf"/>
</dbReference>
<feature type="domain" description="Caspase family p20" evidence="5">
    <location>
        <begin position="477"/>
        <end position="517"/>
    </location>
</feature>
<evidence type="ECO:0000259" key="5">
    <source>
        <dbReference type="PROSITE" id="PS50208"/>
    </source>
</evidence>
<dbReference type="SMART" id="SM00115">
    <property type="entry name" value="CASc"/>
    <property type="match status" value="1"/>
</dbReference>
<feature type="transmembrane region" description="Helical" evidence="4">
    <location>
        <begin position="1300"/>
        <end position="1320"/>
    </location>
</feature>
<accession>A0ABD0KV79</accession>
<feature type="transmembrane region" description="Helical" evidence="4">
    <location>
        <begin position="946"/>
        <end position="965"/>
    </location>
</feature>
<feature type="non-terminal residue" evidence="6">
    <location>
        <position position="1448"/>
    </location>
</feature>
<dbReference type="EMBL" id="JACVVK020000120">
    <property type="protein sequence ID" value="KAK7491008.1"/>
    <property type="molecule type" value="Genomic_DNA"/>
</dbReference>
<feature type="transmembrane region" description="Helical" evidence="4">
    <location>
        <begin position="1424"/>
        <end position="1445"/>
    </location>
</feature>
<proteinExistence type="predicted"/>
<dbReference type="InterPro" id="IPR009318">
    <property type="entry name" value="Gustatory_rcpt"/>
</dbReference>
<keyword evidence="2" id="KW-0677">Repeat</keyword>
<dbReference type="PROSITE" id="PS50208">
    <property type="entry name" value="CASPASE_P20"/>
    <property type="match status" value="1"/>
</dbReference>
<keyword evidence="1" id="KW-0880">Kelch repeat</keyword>
<sequence length="1448" mass="162388">FLTRLVAYCRSVLGRPTASPDESIVTGQRLCPRRSGHIALCVGETLYVWGGFQTPTDGEARATPFPPQDLWRYSASGDFWTCGKCTGSTASCPKPTVGARGVKVGNYLYVLGGWSSPDGYSRQVYRLDLTSYQWDNPETVPDKGGLSGRFNFAAWKHSDSIYCFGGYGYKPCNGEFVGSRGRQTDALDIGWNNDLVKLDIIAKQNTTEHRWSNPEFQGTAPSPRSGHAAALLGNKLYIFGGQCGAQVMNDLHCLDLRERPKWSELESSAEVPQARYFHSLTAVDKDRLLLFGGLTARGPLDDLWLLTPQTPEVQWLQLRTGTSFSRHYHTACCTQSGNVLVFGGSVDNIMEYSANRGRFSEEILEFQMKSNPLEGHQSRAKVVVDLRERLPEDMRLGSRGDVVDSPVPRVRTFADVHKLLPPKWPDKKVHNPASKLHEIKVQEVEEDDNEMRGIFDAVCAGLDESIYRMQQNKRGIFLLINNQKGRKGSKVDRDVLKKVFGELHFDVHVETDCTAEDSDGTQNVLYDSSVDDGAEEADEVRISVRTTERIQIRLSEEEFGTEIVPSGADILIATATLPAYKMDIFYDLKPLLFSMSLVGLYFDVEEAAISTERTRKTNLTRRLGHKVYCLLVCGALWFQFLRYIPVFWVGVDYVEGLTAPRLMCLLWLFQSAFSATLIFRGCAFQDRIPLFFKLCEDLQDLEENSNASAHTSNPRPRQQARRRNETSRMDLEGADERMKDKAFRHKSCSGACLVRFQATDRLLAENVRCKNRPKHRNGNGQASANAVQHFESRPPSRQSISCTGDKTGRDNKGKSSRSLVIKMTIVSWIASCLNSGLVGLFLTGVFKAAESTVIIHTNPFGSSIPVRVFVLSLHFLSSFSWVFPVFFSCAVSLILVNHFNKISNDLSESILKSGGKFPDELETLKRRHALLCDCVSVLDRILRQLAMTYFVVNIPMCCFTLYNLMNYTSDVFGLVMYGFWLSASITHVLLFSVTAALVHEAFLRCFVGFWVGVDFESGLTAQRIMTVLWFFQNALYATILFRSCRRSDHIQKFFETWDTMGNIVSACSISLPRSGKKGSTNRNVLSAKSDVSCEISLEQEAGAVSLSSSSNSVCECSERISAASHSDGAPEKERKSHGQSTEDGNRSLHTRKQRNLLTTDAANRSQTKGLKRRRTDNETPLFNCHATTRTGNRTRNKRSMGELHTYKTGEWILQAPSPLELETEMTGNEVKKTRRGDNWKGLSLDAETCILDVSPEISDEKRSRRLAVRVTVLTWILFALNSAVVAFALSGVFEAADSMLIVYTSPFGLSVPVRVMVFILTLADSCAWLFTPAFFCTIAALFISQFQKLHTQLKDLIHQQIDRYPEKLEGIRQWHLALCDCACVLDQTFGQLLMTTFVVDLAMGCFILYNVLDHSFDAFQRVMFAFWLCLSFVHVLVKSVAASLVHEA</sequence>
<evidence type="ECO:0000313" key="6">
    <source>
        <dbReference type="EMBL" id="KAK7491008.1"/>
    </source>
</evidence>
<dbReference type="InterPro" id="IPR011043">
    <property type="entry name" value="Gal_Oxase/kelch_b-propeller"/>
</dbReference>
<organism evidence="6 7">
    <name type="scientific">Batillaria attramentaria</name>
    <dbReference type="NCBI Taxonomy" id="370345"/>
    <lineage>
        <taxon>Eukaryota</taxon>
        <taxon>Metazoa</taxon>
        <taxon>Spiralia</taxon>
        <taxon>Lophotrochozoa</taxon>
        <taxon>Mollusca</taxon>
        <taxon>Gastropoda</taxon>
        <taxon>Caenogastropoda</taxon>
        <taxon>Sorbeoconcha</taxon>
        <taxon>Cerithioidea</taxon>
        <taxon>Batillariidae</taxon>
        <taxon>Batillaria</taxon>
    </lineage>
</organism>
<evidence type="ECO:0000256" key="2">
    <source>
        <dbReference type="ARBA" id="ARBA00022737"/>
    </source>
</evidence>
<feature type="transmembrane region" description="Helical" evidence="4">
    <location>
        <begin position="866"/>
        <end position="896"/>
    </location>
</feature>
<feature type="transmembrane region" description="Helical" evidence="4">
    <location>
        <begin position="1266"/>
        <end position="1288"/>
    </location>
</feature>
<gene>
    <name evidence="6" type="ORF">BaRGS_00017704</name>
</gene>
<dbReference type="SUPFAM" id="SSF50965">
    <property type="entry name" value="Galactose oxidase, central domain"/>
    <property type="match status" value="1"/>
</dbReference>
<dbReference type="Pfam" id="PF24681">
    <property type="entry name" value="Kelch_KLHDC2_KLHL20_DRC7"/>
    <property type="match status" value="2"/>
</dbReference>
<dbReference type="PANTHER" id="PTHR46228">
    <property type="entry name" value="KELCH DOMAIN-CONTAINING PROTEIN"/>
    <property type="match status" value="1"/>
</dbReference>
<evidence type="ECO:0000313" key="7">
    <source>
        <dbReference type="Proteomes" id="UP001519460"/>
    </source>
</evidence>
<keyword evidence="4" id="KW-1133">Transmembrane helix</keyword>
<dbReference type="PANTHER" id="PTHR46228:SF2">
    <property type="entry name" value="KELCH REPEAT PROTEIN (AFU_ORTHOLOGUE AFUA_4G14350)"/>
    <property type="match status" value="1"/>
</dbReference>
<feature type="compositionally biased region" description="Basic and acidic residues" evidence="3">
    <location>
        <begin position="722"/>
        <end position="736"/>
    </location>
</feature>
<feature type="compositionally biased region" description="Polar residues" evidence="3">
    <location>
        <begin position="1155"/>
        <end position="1168"/>
    </location>
</feature>
<keyword evidence="4" id="KW-0812">Transmembrane</keyword>
<evidence type="ECO:0000256" key="4">
    <source>
        <dbReference type="SAM" id="Phobius"/>
    </source>
</evidence>
<keyword evidence="7" id="KW-1185">Reference proteome</keyword>
<name>A0ABD0KV79_9CAEN</name>
<dbReference type="SUPFAM" id="SSF117281">
    <property type="entry name" value="Kelch motif"/>
    <property type="match status" value="1"/>
</dbReference>
<dbReference type="InterPro" id="IPR015915">
    <property type="entry name" value="Kelch-typ_b-propeller"/>
</dbReference>
<dbReference type="Gene3D" id="3.40.50.1460">
    <property type="match status" value="1"/>
</dbReference>
<dbReference type="Gene3D" id="2.120.10.80">
    <property type="entry name" value="Kelch-type beta propeller"/>
    <property type="match status" value="2"/>
</dbReference>
<evidence type="ECO:0000256" key="3">
    <source>
        <dbReference type="SAM" id="MobiDB-lite"/>
    </source>
</evidence>
<feature type="transmembrane region" description="Helical" evidence="4">
    <location>
        <begin position="819"/>
        <end position="846"/>
    </location>
</feature>
<evidence type="ECO:0000256" key="1">
    <source>
        <dbReference type="ARBA" id="ARBA00022441"/>
    </source>
</evidence>
<feature type="non-terminal residue" evidence="6">
    <location>
        <position position="1"/>
    </location>
</feature>
<dbReference type="SUPFAM" id="SSF52129">
    <property type="entry name" value="Caspase-like"/>
    <property type="match status" value="1"/>
</dbReference>
<dbReference type="InterPro" id="IPR015917">
    <property type="entry name" value="Pept_C14A"/>
</dbReference>
<keyword evidence="4" id="KW-0472">Membrane</keyword>
<feature type="compositionally biased region" description="Polar residues" evidence="3">
    <location>
        <begin position="795"/>
        <end position="804"/>
    </location>
</feature>